<feature type="compositionally biased region" description="Basic and acidic residues" evidence="1">
    <location>
        <begin position="30"/>
        <end position="44"/>
    </location>
</feature>
<proteinExistence type="predicted"/>
<dbReference type="AlphaFoldDB" id="A0A8S9XQQ9"/>
<gene>
    <name evidence="2" type="ORF">GE061_014400</name>
</gene>
<dbReference type="Proteomes" id="UP000466442">
    <property type="component" value="Linkage Group LG5"/>
</dbReference>
<name>A0A8S9XQQ9_APOLU</name>
<evidence type="ECO:0000313" key="2">
    <source>
        <dbReference type="EMBL" id="KAF6211283.1"/>
    </source>
</evidence>
<protein>
    <submittedName>
        <fullName evidence="2">Uncharacterized protein</fullName>
    </submittedName>
</protein>
<dbReference type="EMBL" id="WIXP02000005">
    <property type="protein sequence ID" value="KAF6211283.1"/>
    <property type="molecule type" value="Genomic_DNA"/>
</dbReference>
<reference evidence="2" key="1">
    <citation type="journal article" date="2021" name="Mol. Ecol. Resour.">
        <title>Apolygus lucorum genome provides insights into omnivorousness and mesophyll feeding.</title>
        <authorList>
            <person name="Liu Y."/>
            <person name="Liu H."/>
            <person name="Wang H."/>
            <person name="Huang T."/>
            <person name="Liu B."/>
            <person name="Yang B."/>
            <person name="Yin L."/>
            <person name="Li B."/>
            <person name="Zhang Y."/>
            <person name="Zhang S."/>
            <person name="Jiang F."/>
            <person name="Zhang X."/>
            <person name="Ren Y."/>
            <person name="Wang B."/>
            <person name="Wang S."/>
            <person name="Lu Y."/>
            <person name="Wu K."/>
            <person name="Fan W."/>
            <person name="Wang G."/>
        </authorList>
    </citation>
    <scope>NUCLEOTIDE SEQUENCE</scope>
    <source>
        <strain evidence="2">12Hb</strain>
    </source>
</reference>
<evidence type="ECO:0000313" key="3">
    <source>
        <dbReference type="Proteomes" id="UP000466442"/>
    </source>
</evidence>
<comment type="caution">
    <text evidence="2">The sequence shown here is derived from an EMBL/GenBank/DDBJ whole genome shotgun (WGS) entry which is preliminary data.</text>
</comment>
<feature type="region of interest" description="Disordered" evidence="1">
    <location>
        <begin position="1"/>
        <end position="44"/>
    </location>
</feature>
<feature type="compositionally biased region" description="Basic and acidic residues" evidence="1">
    <location>
        <begin position="1"/>
        <end position="19"/>
    </location>
</feature>
<sequence length="80" mass="8996">MSANQEEKDRERIDDDKRIGITLPTSPLAVEDKQSRRDSGVDGKKVAANVTLQTDTLRETSRDIDIIASRRPPRSQSWAC</sequence>
<keyword evidence="3" id="KW-1185">Reference proteome</keyword>
<organism evidence="2 3">
    <name type="scientific">Apolygus lucorum</name>
    <name type="common">Small green plant bug</name>
    <name type="synonym">Lygocoris lucorum</name>
    <dbReference type="NCBI Taxonomy" id="248454"/>
    <lineage>
        <taxon>Eukaryota</taxon>
        <taxon>Metazoa</taxon>
        <taxon>Ecdysozoa</taxon>
        <taxon>Arthropoda</taxon>
        <taxon>Hexapoda</taxon>
        <taxon>Insecta</taxon>
        <taxon>Pterygota</taxon>
        <taxon>Neoptera</taxon>
        <taxon>Paraneoptera</taxon>
        <taxon>Hemiptera</taxon>
        <taxon>Heteroptera</taxon>
        <taxon>Panheteroptera</taxon>
        <taxon>Cimicomorpha</taxon>
        <taxon>Miridae</taxon>
        <taxon>Mirini</taxon>
        <taxon>Apolygus</taxon>
    </lineage>
</organism>
<evidence type="ECO:0000256" key="1">
    <source>
        <dbReference type="SAM" id="MobiDB-lite"/>
    </source>
</evidence>
<accession>A0A8S9XQQ9</accession>